<dbReference type="eggNOG" id="COG1463">
    <property type="taxonomic scope" value="Bacteria"/>
</dbReference>
<dbReference type="Proteomes" id="UP000008461">
    <property type="component" value="Chromosome"/>
</dbReference>
<dbReference type="PANTHER" id="PTHR33371">
    <property type="entry name" value="INTERMEMBRANE PHOSPHOLIPID TRANSPORT SYSTEM BINDING PROTEIN MLAD-RELATED"/>
    <property type="match status" value="1"/>
</dbReference>
<dbReference type="HOGENOM" id="CLU_054524_1_0_10"/>
<feature type="domain" description="Mce/MlaD" evidence="1">
    <location>
        <begin position="34"/>
        <end position="110"/>
    </location>
</feature>
<dbReference type="STRING" id="760192.Halhy_0306"/>
<dbReference type="AlphaFoldDB" id="F4KW20"/>
<proteinExistence type="predicted"/>
<organism evidence="2 3">
    <name type="scientific">Haliscomenobacter hydrossis (strain ATCC 27775 / DSM 1100 / LMG 10767 / O)</name>
    <dbReference type="NCBI Taxonomy" id="760192"/>
    <lineage>
        <taxon>Bacteria</taxon>
        <taxon>Pseudomonadati</taxon>
        <taxon>Bacteroidota</taxon>
        <taxon>Saprospiria</taxon>
        <taxon>Saprospirales</taxon>
        <taxon>Haliscomenobacteraceae</taxon>
        <taxon>Haliscomenobacter</taxon>
    </lineage>
</organism>
<keyword evidence="3" id="KW-1185">Reference proteome</keyword>
<accession>F4KW20</accession>
<dbReference type="RefSeq" id="WP_013762782.1">
    <property type="nucleotide sequence ID" value="NC_015510.1"/>
</dbReference>
<name>F4KW20_HALH1</name>
<reference key="2">
    <citation type="submission" date="2011-04" db="EMBL/GenBank/DDBJ databases">
        <title>Complete sequence of chromosome of Haliscomenobacter hydrossis DSM 1100.</title>
        <authorList>
            <consortium name="US DOE Joint Genome Institute (JGI-PGF)"/>
            <person name="Lucas S."/>
            <person name="Han J."/>
            <person name="Lapidus A."/>
            <person name="Bruce D."/>
            <person name="Goodwin L."/>
            <person name="Pitluck S."/>
            <person name="Peters L."/>
            <person name="Kyrpides N."/>
            <person name="Mavromatis K."/>
            <person name="Ivanova N."/>
            <person name="Ovchinnikova G."/>
            <person name="Pagani I."/>
            <person name="Daligault H."/>
            <person name="Detter J.C."/>
            <person name="Han C."/>
            <person name="Land M."/>
            <person name="Hauser L."/>
            <person name="Markowitz V."/>
            <person name="Cheng J.-F."/>
            <person name="Hugenholtz P."/>
            <person name="Woyke T."/>
            <person name="Wu D."/>
            <person name="Verbarg S."/>
            <person name="Frueling A."/>
            <person name="Brambilla E."/>
            <person name="Klenk H.-P."/>
            <person name="Eisen J.A."/>
        </authorList>
    </citation>
    <scope>NUCLEOTIDE SEQUENCE</scope>
    <source>
        <strain>DSM 1100</strain>
    </source>
</reference>
<dbReference type="KEGG" id="hhy:Halhy_0306"/>
<sequence>MSNEVKIALLALAAIALSFWGIKFIKGKNLLTRTNLYYVEYDDALSLQSSSAVVIQGVNVGYVADVKLQNGSEKVLVTLDLKKDLEVPKGTRAEIFANGFMGTKSVRLQFPPVEERRGMQEPGSYLIPGSVGFLGANIPQEELKQYMVIIQQGIKGAIDSLNKSLTDDNNPNSPVKKSLKNLELTLANLQSATAAADRMLASSSGDINGSLKNLNEITKSLATSKAKIGNIIDNADKFSGQLNEMDLKKTMTEVDQTIAGLKITLGKADQALGSVGGLVTDMQSGKGTLGRLLKSDSLYNEISKFSMQADSLTKDLKNRPYRYIPLKGRKRVLRYDKLDAKE</sequence>
<dbReference type="PANTHER" id="PTHR33371:SF4">
    <property type="entry name" value="INTERMEMBRANE PHOSPHOLIPID TRANSPORT SYSTEM BINDING PROTEIN MLAD"/>
    <property type="match status" value="1"/>
</dbReference>
<protein>
    <submittedName>
        <fullName evidence="2">Mammalian cell entry related domain protein</fullName>
    </submittedName>
</protein>
<evidence type="ECO:0000259" key="1">
    <source>
        <dbReference type="Pfam" id="PF02470"/>
    </source>
</evidence>
<evidence type="ECO:0000313" key="2">
    <source>
        <dbReference type="EMBL" id="AEE48218.1"/>
    </source>
</evidence>
<gene>
    <name evidence="2" type="ordered locus">Halhy_0306</name>
</gene>
<dbReference type="Pfam" id="PF02470">
    <property type="entry name" value="MlaD"/>
    <property type="match status" value="1"/>
</dbReference>
<reference evidence="2 3" key="1">
    <citation type="journal article" date="2011" name="Stand. Genomic Sci.">
        <title>Complete genome sequence of Haliscomenobacter hydrossis type strain (O).</title>
        <authorList>
            <consortium name="US DOE Joint Genome Institute (JGI-PGF)"/>
            <person name="Daligault H."/>
            <person name="Lapidus A."/>
            <person name="Zeytun A."/>
            <person name="Nolan M."/>
            <person name="Lucas S."/>
            <person name="Del Rio T.G."/>
            <person name="Tice H."/>
            <person name="Cheng J.F."/>
            <person name="Tapia R."/>
            <person name="Han C."/>
            <person name="Goodwin L."/>
            <person name="Pitluck S."/>
            <person name="Liolios K."/>
            <person name="Pagani I."/>
            <person name="Ivanova N."/>
            <person name="Huntemann M."/>
            <person name="Mavromatis K."/>
            <person name="Mikhailova N."/>
            <person name="Pati A."/>
            <person name="Chen A."/>
            <person name="Palaniappan K."/>
            <person name="Land M."/>
            <person name="Hauser L."/>
            <person name="Brambilla E.M."/>
            <person name="Rohde M."/>
            <person name="Verbarg S."/>
            <person name="Goker M."/>
            <person name="Bristow J."/>
            <person name="Eisen J.A."/>
            <person name="Markowitz V."/>
            <person name="Hugenholtz P."/>
            <person name="Kyrpides N.C."/>
            <person name="Klenk H.P."/>
            <person name="Woyke T."/>
        </authorList>
    </citation>
    <scope>NUCLEOTIDE SEQUENCE [LARGE SCALE GENOMIC DNA]</scope>
    <source>
        <strain evidence="3">ATCC 27775 / DSM 1100 / LMG 10767 / O</strain>
    </source>
</reference>
<dbReference type="InterPro" id="IPR003399">
    <property type="entry name" value="Mce/MlaD"/>
</dbReference>
<evidence type="ECO:0000313" key="3">
    <source>
        <dbReference type="Proteomes" id="UP000008461"/>
    </source>
</evidence>
<dbReference type="InterPro" id="IPR052336">
    <property type="entry name" value="MlaD_Phospholipid_Transporter"/>
</dbReference>
<dbReference type="EMBL" id="CP002691">
    <property type="protein sequence ID" value="AEE48218.1"/>
    <property type="molecule type" value="Genomic_DNA"/>
</dbReference>